<feature type="domain" description="RING-type" evidence="12">
    <location>
        <begin position="7"/>
        <end position="51"/>
    </location>
</feature>
<keyword evidence="3 10" id="KW-0863">Zinc-finger</keyword>
<evidence type="ECO:0000256" key="6">
    <source>
        <dbReference type="ARBA" id="ARBA00074719"/>
    </source>
</evidence>
<dbReference type="PROSITE" id="PS00518">
    <property type="entry name" value="ZF_RING_1"/>
    <property type="match status" value="1"/>
</dbReference>
<dbReference type="GO" id="GO:0008270">
    <property type="term" value="F:zinc ion binding"/>
    <property type="evidence" value="ECO:0007669"/>
    <property type="project" value="UniProtKB-KW"/>
</dbReference>
<comment type="subcellular location">
    <subcellularLocation>
        <location evidence="1">Nucleus</location>
    </subcellularLocation>
</comment>
<keyword evidence="14" id="KW-0808">Transferase</keyword>
<proteinExistence type="predicted"/>
<dbReference type="PANTHER" id="PTHR12683:SF13">
    <property type="entry name" value="CDK-ACTIVATING KINASE ASSEMBLY FACTOR MAT1"/>
    <property type="match status" value="1"/>
</dbReference>
<keyword evidence="11" id="KW-0175">Coiled coil</keyword>
<dbReference type="EMBL" id="ASGP02000005">
    <property type="protein sequence ID" value="KAH9506436.1"/>
    <property type="molecule type" value="Genomic_DNA"/>
</dbReference>
<dbReference type="FunFam" id="3.30.40.10:FF:000037">
    <property type="entry name" value="Cdk-activating kinase assembly factor MAT1, centre"/>
    <property type="match status" value="1"/>
</dbReference>
<evidence type="ECO:0000256" key="9">
    <source>
        <dbReference type="ARBA" id="ARBA00083888"/>
    </source>
</evidence>
<protein>
    <recommendedName>
        <fullName evidence="6">CDK-activating kinase assembly factor MAT1</fullName>
    </recommendedName>
    <alternativeName>
        <fullName evidence="9">CDK7/cyclin-H assembly factor</fullName>
    </alternativeName>
    <alternativeName>
        <fullName evidence="7">Menage a trois</fullName>
    </alternativeName>
    <alternativeName>
        <fullName evidence="8">RING finger protein MAT1</fullName>
    </alternativeName>
</protein>
<reference evidence="14" key="4">
    <citation type="journal article" date="2022" name="Res Sq">
        <title>Comparative Genomics Reveals Insights into the Divergent Evolution of Astigmatic Mites and Household Pest Adaptations.</title>
        <authorList>
            <person name="Xiong Q."/>
            <person name="Wan A.T.-Y."/>
            <person name="Liu X.-Y."/>
            <person name="Fung C.S.-H."/>
            <person name="Xiao X."/>
            <person name="Malainual N."/>
            <person name="Hou J."/>
            <person name="Wang L."/>
            <person name="Wang M."/>
            <person name="Yang K."/>
            <person name="Cui Y."/>
            <person name="Leung E."/>
            <person name="Nong W."/>
            <person name="Shin S.-K."/>
            <person name="Au S."/>
            <person name="Jeong K.Y."/>
            <person name="Chew F.T."/>
            <person name="Hui J."/>
            <person name="Leung T.F."/>
            <person name="Tungtrongchitr A."/>
            <person name="Zhong N."/>
            <person name="Liu Z."/>
            <person name="Tsui S."/>
        </authorList>
    </citation>
    <scope>NUCLEOTIDE SEQUENCE</scope>
    <source>
        <strain evidence="14">Derf</strain>
        <tissue evidence="14">Whole organism</tissue>
    </source>
</reference>
<dbReference type="AlphaFoldDB" id="A0A922HRQ0"/>
<dbReference type="NCBIfam" id="TIGR00570">
    <property type="entry name" value="cdk7"/>
    <property type="match status" value="1"/>
</dbReference>
<dbReference type="InterPro" id="IPR001841">
    <property type="entry name" value="Znf_RING"/>
</dbReference>
<reference evidence="13" key="2">
    <citation type="submission" date="2020-06" db="EMBL/GenBank/DDBJ databases">
        <authorList>
            <person name="Ji K."/>
            <person name="Li J."/>
        </authorList>
    </citation>
    <scope>NUCLEOTIDE SEQUENCE</scope>
    <source>
        <strain evidence="13">JKM2019</strain>
        <tissue evidence="13">Whole body</tissue>
    </source>
</reference>
<dbReference type="InterPro" id="IPR057657">
    <property type="entry name" value="MAT1_CAK-anch"/>
</dbReference>
<dbReference type="Pfam" id="PF17121">
    <property type="entry name" value="zf-C3HC4_5"/>
    <property type="match status" value="1"/>
</dbReference>
<feature type="coiled-coil region" evidence="11">
    <location>
        <begin position="202"/>
        <end position="236"/>
    </location>
</feature>
<evidence type="ECO:0000259" key="12">
    <source>
        <dbReference type="PROSITE" id="PS50089"/>
    </source>
</evidence>
<evidence type="ECO:0000313" key="13">
    <source>
        <dbReference type="EMBL" id="KAH7643578.1"/>
    </source>
</evidence>
<dbReference type="OrthoDB" id="5963at2759"/>
<comment type="caution">
    <text evidence="14">The sequence shown here is derived from an EMBL/GenBank/DDBJ whole genome shotgun (WGS) entry which is preliminary data.</text>
</comment>
<evidence type="ECO:0000313" key="15">
    <source>
        <dbReference type="Proteomes" id="UP000790347"/>
    </source>
</evidence>
<keyword evidence="2" id="KW-0479">Metal-binding</keyword>
<evidence type="ECO:0000256" key="11">
    <source>
        <dbReference type="SAM" id="Coils"/>
    </source>
</evidence>
<dbReference type="PROSITE" id="PS50089">
    <property type="entry name" value="ZF_RING_2"/>
    <property type="match status" value="1"/>
</dbReference>
<dbReference type="Proteomes" id="UP000790347">
    <property type="component" value="Unassembled WGS sequence"/>
</dbReference>
<dbReference type="GO" id="GO:0006289">
    <property type="term" value="P:nucleotide-excision repair"/>
    <property type="evidence" value="ECO:0007669"/>
    <property type="project" value="InterPro"/>
</dbReference>
<evidence type="ECO:0000256" key="1">
    <source>
        <dbReference type="ARBA" id="ARBA00004123"/>
    </source>
</evidence>
<dbReference type="Gene3D" id="3.30.40.10">
    <property type="entry name" value="Zinc/RING finger domain, C3HC4 (zinc finger)"/>
    <property type="match status" value="1"/>
</dbReference>
<dbReference type="Pfam" id="PF06391">
    <property type="entry name" value="MAT1"/>
    <property type="match status" value="1"/>
</dbReference>
<keyword evidence="4" id="KW-0862">Zinc</keyword>
<evidence type="ECO:0000313" key="14">
    <source>
        <dbReference type="EMBL" id="KAH9506436.1"/>
    </source>
</evidence>
<dbReference type="EMBL" id="SDOV01000002">
    <property type="protein sequence ID" value="KAH7643578.1"/>
    <property type="molecule type" value="Genomic_DNA"/>
</dbReference>
<evidence type="ECO:0000256" key="5">
    <source>
        <dbReference type="ARBA" id="ARBA00023242"/>
    </source>
</evidence>
<accession>A0A922HRQ0</accession>
<evidence type="ECO:0000256" key="7">
    <source>
        <dbReference type="ARBA" id="ARBA00077380"/>
    </source>
</evidence>
<dbReference type="Proteomes" id="UP000828236">
    <property type="component" value="Unassembled WGS sequence"/>
</dbReference>
<dbReference type="GO" id="GO:0061575">
    <property type="term" value="F:cyclin-dependent protein serine/threonine kinase activator activity"/>
    <property type="evidence" value="ECO:0007669"/>
    <property type="project" value="InterPro"/>
</dbReference>
<dbReference type="InterPro" id="IPR004575">
    <property type="entry name" value="MAT1/Tfb3"/>
</dbReference>
<organism evidence="14 15">
    <name type="scientific">Dermatophagoides farinae</name>
    <name type="common">American house dust mite</name>
    <dbReference type="NCBI Taxonomy" id="6954"/>
    <lineage>
        <taxon>Eukaryota</taxon>
        <taxon>Metazoa</taxon>
        <taxon>Ecdysozoa</taxon>
        <taxon>Arthropoda</taxon>
        <taxon>Chelicerata</taxon>
        <taxon>Arachnida</taxon>
        <taxon>Acari</taxon>
        <taxon>Acariformes</taxon>
        <taxon>Sarcoptiformes</taxon>
        <taxon>Astigmata</taxon>
        <taxon>Psoroptidia</taxon>
        <taxon>Analgoidea</taxon>
        <taxon>Pyroglyphidae</taxon>
        <taxon>Dermatophagoidinae</taxon>
        <taxon>Dermatophagoides</taxon>
    </lineage>
</organism>
<dbReference type="InterPro" id="IPR013083">
    <property type="entry name" value="Znf_RING/FYVE/PHD"/>
</dbReference>
<evidence type="ECO:0000256" key="4">
    <source>
        <dbReference type="ARBA" id="ARBA00022833"/>
    </source>
</evidence>
<dbReference type="InterPro" id="IPR017907">
    <property type="entry name" value="Znf_RING_CS"/>
</dbReference>
<gene>
    <name evidence="14" type="primary">MNAT1</name>
    <name evidence="14" type="ORF">DERF_011169</name>
    <name evidence="13" type="ORF">HUG17_5940</name>
</gene>
<dbReference type="InterPro" id="IPR015877">
    <property type="entry name" value="MAT1_centre"/>
</dbReference>
<keyword evidence="14" id="KW-0418">Kinase</keyword>
<evidence type="ECO:0000256" key="10">
    <source>
        <dbReference type="PROSITE-ProRule" id="PRU00175"/>
    </source>
</evidence>
<evidence type="ECO:0000256" key="3">
    <source>
        <dbReference type="ARBA" id="ARBA00022771"/>
    </source>
</evidence>
<reference evidence="13" key="3">
    <citation type="journal article" date="2021" name="World Allergy Organ. J.">
        <title>Chromosome-level assembly of Dermatophagoides farinae genome and transcriptome reveals two novel allergens Der f 37 and Der f 39.</title>
        <authorList>
            <person name="Chen J."/>
            <person name="Cai Z."/>
            <person name="Fan D."/>
            <person name="Hu J."/>
            <person name="Hou Y."/>
            <person name="He Y."/>
            <person name="Zhang Z."/>
            <person name="Zhao Z."/>
            <person name="Gao P."/>
            <person name="Hu W."/>
            <person name="Sun J."/>
            <person name="Li J."/>
            <person name="Ji K."/>
        </authorList>
    </citation>
    <scope>NUCLEOTIDE SEQUENCE</scope>
    <source>
        <strain evidence="13">JKM2019</strain>
    </source>
</reference>
<dbReference type="GO" id="GO:0006357">
    <property type="term" value="P:regulation of transcription by RNA polymerase II"/>
    <property type="evidence" value="ECO:0007669"/>
    <property type="project" value="TreeGrafter"/>
</dbReference>
<evidence type="ECO:0000256" key="2">
    <source>
        <dbReference type="ARBA" id="ARBA00022723"/>
    </source>
</evidence>
<keyword evidence="15" id="KW-1185">Reference proteome</keyword>
<dbReference type="GO" id="GO:0005675">
    <property type="term" value="C:transcription factor TFIIH holo complex"/>
    <property type="evidence" value="ECO:0007669"/>
    <property type="project" value="InterPro"/>
</dbReference>
<dbReference type="SMART" id="SM00184">
    <property type="entry name" value="RING"/>
    <property type="match status" value="1"/>
</dbReference>
<keyword evidence="5" id="KW-0539">Nucleus</keyword>
<dbReference type="SUPFAM" id="SSF57850">
    <property type="entry name" value="RING/U-box"/>
    <property type="match status" value="1"/>
</dbReference>
<dbReference type="PANTHER" id="PTHR12683">
    <property type="entry name" value="CDK-ACTIVATING KINASE ASSEMBLY FACTOR MAT1"/>
    <property type="match status" value="1"/>
</dbReference>
<name>A0A922HRQ0_DERFA</name>
<sequence>MDKETRCPNCGTTKYANVNLRMMVNVCGHSLCESCVELLFVKGAAKCPTCQVLLKRVQFRIQLYDDETVEKDLEIRRRLIKDLSLKEDDFETLREYNDYLELFETFVYNLANNIDVTETNRLIEQFKSDNAAKLAKSRNKISKDMELIQQLLEEELMEQGNRSMMSVDNDDDMNLAAKKVAQYKENLLDALVHSDMPAEIILRTHQKQAENELAAIDEMEQKRQQDALRMKRQQMNKQKIITSTGVRLGQNAKIVFDKEFNEIQGERFVYTPIKMPNAGPQCPTPGTIERKQYMQHVRMAGPSELAAGFFPIYPCQRALQEAIMDLTFIPRTMESN</sequence>
<dbReference type="GO" id="GO:0016301">
    <property type="term" value="F:kinase activity"/>
    <property type="evidence" value="ECO:0007669"/>
    <property type="project" value="UniProtKB-KW"/>
</dbReference>
<evidence type="ECO:0000256" key="8">
    <source>
        <dbReference type="ARBA" id="ARBA00077720"/>
    </source>
</evidence>
<reference evidence="14" key="1">
    <citation type="submission" date="2013-05" db="EMBL/GenBank/DDBJ databases">
        <authorList>
            <person name="Yim A.K.Y."/>
            <person name="Chan T.F."/>
            <person name="Ji K.M."/>
            <person name="Liu X.Y."/>
            <person name="Zhou J.W."/>
            <person name="Li R.Q."/>
            <person name="Yang K.Y."/>
            <person name="Li J."/>
            <person name="Li M."/>
            <person name="Law P.T.W."/>
            <person name="Wu Y.L."/>
            <person name="Cai Z.L."/>
            <person name="Qin H."/>
            <person name="Bao Y."/>
            <person name="Leung R.K.K."/>
            <person name="Ng P.K.S."/>
            <person name="Zou J."/>
            <person name="Zhong X.J."/>
            <person name="Ran P.X."/>
            <person name="Zhong N.S."/>
            <person name="Liu Z.G."/>
            <person name="Tsui S.K.W."/>
        </authorList>
    </citation>
    <scope>NUCLEOTIDE SEQUENCE</scope>
    <source>
        <strain evidence="14">Derf</strain>
        <tissue evidence="14">Whole organism</tissue>
    </source>
</reference>
<dbReference type="Pfam" id="PF25811">
    <property type="entry name" value="CAK-anch_MAT1"/>
    <property type="match status" value="1"/>
</dbReference>